<dbReference type="OrthoDB" id="9809450at2"/>
<keyword evidence="4" id="KW-0378">Hydrolase</keyword>
<dbReference type="SMART" id="SM00382">
    <property type="entry name" value="AAA"/>
    <property type="match status" value="1"/>
</dbReference>
<dbReference type="InterPro" id="IPR003439">
    <property type="entry name" value="ABC_transporter-like_ATP-bd"/>
</dbReference>
<dbReference type="PANTHER" id="PTHR42798:SF2">
    <property type="entry name" value="ABC TRANSPORTER ATP-BINDING PROTEIN MG467-RELATED"/>
    <property type="match status" value="1"/>
</dbReference>
<dbReference type="STRING" id="360107.CHAB381_0838"/>
<dbReference type="InterPro" id="IPR027417">
    <property type="entry name" value="P-loop_NTPase"/>
</dbReference>
<reference evidence="5" key="1">
    <citation type="submission" date="2007-07" db="EMBL/GenBank/DDBJ databases">
        <title>Complete genome sequence of Campylobacter hominis ATCC BAA-381, a commensal isolated from the human gastrointestinal tract.</title>
        <authorList>
            <person name="Fouts D.E."/>
            <person name="Mongodin E.F."/>
            <person name="Puiu D."/>
            <person name="Sebastian Y."/>
            <person name="Miller W.G."/>
            <person name="Mandrell R.E."/>
            <person name="Nelson K.E."/>
        </authorList>
    </citation>
    <scope>NUCLEOTIDE SEQUENCE [LARGE SCALE GENOMIC DNA]</scope>
    <source>
        <strain evidence="5">ATCC BAA-381 / LMG 19568 / NCTC 13146 / CH001A</strain>
    </source>
</reference>
<keyword evidence="5" id="KW-1185">Reference proteome</keyword>
<dbReference type="SUPFAM" id="SSF52540">
    <property type="entry name" value="P-loop containing nucleoside triphosphate hydrolases"/>
    <property type="match status" value="1"/>
</dbReference>
<evidence type="ECO:0000259" key="3">
    <source>
        <dbReference type="PROSITE" id="PS50893"/>
    </source>
</evidence>
<keyword evidence="1" id="KW-0547">Nucleotide-binding</keyword>
<dbReference type="eggNOG" id="COG1136">
    <property type="taxonomic scope" value="Bacteria"/>
</dbReference>
<dbReference type="EC" id="3.6.3.-" evidence="4"/>
<dbReference type="PANTHER" id="PTHR42798">
    <property type="entry name" value="LIPOPROTEIN-RELEASING SYSTEM ATP-BINDING PROTEIN LOLD"/>
    <property type="match status" value="1"/>
</dbReference>
<dbReference type="GO" id="GO:0005524">
    <property type="term" value="F:ATP binding"/>
    <property type="evidence" value="ECO:0007669"/>
    <property type="project" value="UniProtKB-KW"/>
</dbReference>
<dbReference type="InterPro" id="IPR017871">
    <property type="entry name" value="ABC_transporter-like_CS"/>
</dbReference>
<proteinExistence type="predicted"/>
<protein>
    <submittedName>
        <fullName evidence="4">Lipoprotein-releasing system ATP-binding protein LolD</fullName>
        <ecNumber evidence="4">3.6.3.-</ecNumber>
    </submittedName>
</protein>
<dbReference type="KEGG" id="cha:CHAB381_0838"/>
<dbReference type="InterPro" id="IPR003593">
    <property type="entry name" value="AAA+_ATPase"/>
</dbReference>
<sequence>MELLRGVNLTHAFEYTLFENINITLHNRESIAILGVSGCGKSTMLHILSTLLKPNSGEVFYNEREIYSLSSDERLKIRRNDFGIIFQSHYLFKGFSAYENIELAAKLVNKKIDNEILDKLQISQILKQKIGELSGGQQQRISIARVLHKNPNIIFADEPTGNLDKDTANDVFDVLFDYINKKDGGLILVTHDENLAQKCSSVYRLVDKKLIKIR</sequence>
<evidence type="ECO:0000256" key="2">
    <source>
        <dbReference type="ARBA" id="ARBA00022840"/>
    </source>
</evidence>
<dbReference type="PROSITE" id="PS00211">
    <property type="entry name" value="ABC_TRANSPORTER_1"/>
    <property type="match status" value="1"/>
</dbReference>
<dbReference type="EMBL" id="CP000776">
    <property type="protein sequence ID" value="ABS51704.1"/>
    <property type="molecule type" value="Genomic_DNA"/>
</dbReference>
<evidence type="ECO:0000313" key="4">
    <source>
        <dbReference type="EMBL" id="ABS51704.1"/>
    </source>
</evidence>
<dbReference type="Gene3D" id="3.40.50.300">
    <property type="entry name" value="P-loop containing nucleotide triphosphate hydrolases"/>
    <property type="match status" value="1"/>
</dbReference>
<organism evidence="4 5">
    <name type="scientific">Campylobacter hominis (strain ATCC BAA-381 / DSM 21671 / CCUG 45161 / LMG 19568 / NCTC 13146 / CH001A)</name>
    <dbReference type="NCBI Taxonomy" id="360107"/>
    <lineage>
        <taxon>Bacteria</taxon>
        <taxon>Pseudomonadati</taxon>
        <taxon>Campylobacterota</taxon>
        <taxon>Epsilonproteobacteria</taxon>
        <taxon>Campylobacterales</taxon>
        <taxon>Campylobacteraceae</taxon>
        <taxon>Campylobacter</taxon>
    </lineage>
</organism>
<dbReference type="Proteomes" id="UP000002407">
    <property type="component" value="Chromosome"/>
</dbReference>
<gene>
    <name evidence="4" type="ordered locus">CHAB381_0838</name>
</gene>
<keyword evidence="2 4" id="KW-0067">ATP-binding</keyword>
<dbReference type="RefSeq" id="WP_012108691.1">
    <property type="nucleotide sequence ID" value="NC_009714.1"/>
</dbReference>
<dbReference type="HOGENOM" id="CLU_000604_1_22_7"/>
<dbReference type="PROSITE" id="PS50893">
    <property type="entry name" value="ABC_TRANSPORTER_2"/>
    <property type="match status" value="1"/>
</dbReference>
<dbReference type="AlphaFoldDB" id="A7I1L1"/>
<keyword evidence="4" id="KW-0449">Lipoprotein</keyword>
<evidence type="ECO:0000256" key="1">
    <source>
        <dbReference type="ARBA" id="ARBA00022741"/>
    </source>
</evidence>
<dbReference type="GO" id="GO:0016887">
    <property type="term" value="F:ATP hydrolysis activity"/>
    <property type="evidence" value="ECO:0007669"/>
    <property type="project" value="InterPro"/>
</dbReference>
<name>A7I1L1_CAMHC</name>
<accession>A7I1L1</accession>
<evidence type="ECO:0000313" key="5">
    <source>
        <dbReference type="Proteomes" id="UP000002407"/>
    </source>
</evidence>
<feature type="domain" description="ABC transporter" evidence="3">
    <location>
        <begin position="2"/>
        <end position="213"/>
    </location>
</feature>
<dbReference type="Pfam" id="PF00005">
    <property type="entry name" value="ABC_tran"/>
    <property type="match status" value="1"/>
</dbReference>